<dbReference type="Gene3D" id="1.10.260.40">
    <property type="entry name" value="lambda repressor-like DNA-binding domains"/>
    <property type="match status" value="1"/>
</dbReference>
<evidence type="ECO:0000259" key="1">
    <source>
        <dbReference type="PROSITE" id="PS50943"/>
    </source>
</evidence>
<dbReference type="GO" id="GO:0003677">
    <property type="term" value="F:DNA binding"/>
    <property type="evidence" value="ECO:0007669"/>
    <property type="project" value="InterPro"/>
</dbReference>
<dbReference type="Pfam" id="PF01381">
    <property type="entry name" value="HTH_3"/>
    <property type="match status" value="1"/>
</dbReference>
<protein>
    <recommendedName>
        <fullName evidence="1">HTH cro/C1-type domain-containing protein</fullName>
    </recommendedName>
</protein>
<name>A0A388TGI0_9BACT</name>
<evidence type="ECO:0000313" key="3">
    <source>
        <dbReference type="Proteomes" id="UP000275925"/>
    </source>
</evidence>
<reference evidence="2 3" key="1">
    <citation type="journal article" date="2019" name="ISME J.">
        <title>Genome analyses of uncultured TG2/ZB3 bacteria in 'Margulisbacteria' specifically attached to ectosymbiotic spirochetes of protists in the termite gut.</title>
        <authorList>
            <person name="Utami Y.D."/>
            <person name="Kuwahara H."/>
            <person name="Igai K."/>
            <person name="Murakami T."/>
            <person name="Sugaya K."/>
            <person name="Morikawa T."/>
            <person name="Nagura Y."/>
            <person name="Yuki M."/>
            <person name="Deevong P."/>
            <person name="Inoue T."/>
            <person name="Kihara K."/>
            <person name="Lo N."/>
            <person name="Yamada A."/>
            <person name="Ohkuma M."/>
            <person name="Hongoh Y."/>
        </authorList>
    </citation>
    <scope>NUCLEOTIDE SEQUENCE [LARGE SCALE GENOMIC DNA]</scope>
    <source>
        <strain evidence="2">NkOx7-02</strain>
    </source>
</reference>
<dbReference type="Proteomes" id="UP000275925">
    <property type="component" value="Unassembled WGS sequence"/>
</dbReference>
<dbReference type="EMBL" id="BGZO01000009">
    <property type="protein sequence ID" value="GBR75884.1"/>
    <property type="molecule type" value="Genomic_DNA"/>
</dbReference>
<dbReference type="InterPro" id="IPR010982">
    <property type="entry name" value="Lambda_DNA-bd_dom_sf"/>
</dbReference>
<dbReference type="AlphaFoldDB" id="A0A388TGI0"/>
<dbReference type="PROSITE" id="PS50943">
    <property type="entry name" value="HTH_CROC1"/>
    <property type="match status" value="1"/>
</dbReference>
<dbReference type="SUPFAM" id="SSF47413">
    <property type="entry name" value="lambda repressor-like DNA-binding domains"/>
    <property type="match status" value="1"/>
</dbReference>
<proteinExistence type="predicted"/>
<dbReference type="CDD" id="cd00093">
    <property type="entry name" value="HTH_XRE"/>
    <property type="match status" value="1"/>
</dbReference>
<feature type="domain" description="HTH cro/C1-type" evidence="1">
    <location>
        <begin position="17"/>
        <end position="71"/>
    </location>
</feature>
<accession>A0A388TGI0</accession>
<keyword evidence="3" id="KW-1185">Reference proteome</keyword>
<dbReference type="SMART" id="SM00530">
    <property type="entry name" value="HTH_XRE"/>
    <property type="match status" value="1"/>
</dbReference>
<dbReference type="InterPro" id="IPR001387">
    <property type="entry name" value="Cro/C1-type_HTH"/>
</dbReference>
<gene>
    <name evidence="2" type="ORF">NO2_0515</name>
</gene>
<sequence>MAKLTDKDLKLLISKRLTQLQKQGGKTIEQTADYLDIDYSQYFNLLRGKRLAKLTTIVNIANIYNIGLDWFVKEKAEEKTETKVNTLRLLSSFHKLNGTAQNIVLEILDNLARKKFKTR</sequence>
<comment type="caution">
    <text evidence="2">The sequence shown here is derived from an EMBL/GenBank/DDBJ whole genome shotgun (WGS) entry which is preliminary data.</text>
</comment>
<evidence type="ECO:0000313" key="2">
    <source>
        <dbReference type="EMBL" id="GBR75884.1"/>
    </source>
</evidence>
<organism evidence="2 3">
    <name type="scientific">Candidatus Termititenax persephonae</name>
    <dbReference type="NCBI Taxonomy" id="2218525"/>
    <lineage>
        <taxon>Bacteria</taxon>
        <taxon>Bacillati</taxon>
        <taxon>Candidatus Margulisiibacteriota</taxon>
        <taxon>Candidatus Termititenacia</taxon>
        <taxon>Candidatus Termititenacales</taxon>
        <taxon>Candidatus Termititenacaceae</taxon>
        <taxon>Candidatus Termititenax</taxon>
    </lineage>
</organism>